<keyword evidence="1" id="KW-1133">Transmembrane helix</keyword>
<name>A0A075I8L9_9EURY</name>
<protein>
    <submittedName>
        <fullName evidence="2">Uncharacterized protein</fullName>
    </submittedName>
</protein>
<reference evidence="2" key="1">
    <citation type="journal article" date="2014" name="Genome Biol. Evol.">
        <title>Pangenome evidence for extensive interdomain horizontal transfer affecting lineage core and shell genes in uncultured planktonic thaumarchaeota and euryarchaeota.</title>
        <authorList>
            <person name="Deschamps P."/>
            <person name="Zivanovic Y."/>
            <person name="Moreira D."/>
            <person name="Rodriguez-Valera F."/>
            <person name="Lopez-Garcia P."/>
        </authorList>
    </citation>
    <scope>NUCLEOTIDE SEQUENCE</scope>
</reference>
<evidence type="ECO:0000313" key="2">
    <source>
        <dbReference type="EMBL" id="AIF24309.1"/>
    </source>
</evidence>
<organism evidence="2">
    <name type="scientific">uncultured marine group II/III euryarchaeote SAT1000_27_D07</name>
    <dbReference type="NCBI Taxonomy" id="1456571"/>
    <lineage>
        <taxon>Archaea</taxon>
        <taxon>Methanobacteriati</taxon>
        <taxon>Methanobacteriota</taxon>
        <taxon>environmental samples</taxon>
    </lineage>
</organism>
<keyword evidence="1" id="KW-0472">Membrane</keyword>
<dbReference type="EMBL" id="KF901257">
    <property type="protein sequence ID" value="AIF24309.1"/>
    <property type="molecule type" value="Genomic_DNA"/>
</dbReference>
<feature type="transmembrane region" description="Helical" evidence="1">
    <location>
        <begin position="52"/>
        <end position="70"/>
    </location>
</feature>
<evidence type="ECO:0000256" key="1">
    <source>
        <dbReference type="SAM" id="Phobius"/>
    </source>
</evidence>
<accession>A0A075I8L9</accession>
<keyword evidence="1" id="KW-0812">Transmembrane</keyword>
<feature type="transmembrane region" description="Helical" evidence="1">
    <location>
        <begin position="82"/>
        <end position="98"/>
    </location>
</feature>
<sequence length="256" mass="27831">MRRPGISSTHFGAGRNSITAPFYQYCMSEETQCPKGCGPMEYKTNRNLKIRVVDPIGYALIIAGIPFIAVKEAPPFDFVPNLIVSYAIGLGLVMLGAYRASLVTTDLSCNTCTGVILESKSIEQRLSANTEVLGLTENKAEYIRTALSSSTEDSEHDCPDCGQKMRHVEIPIEDDVPVSDSVVTVAIARKAGLEMRQGSILVPDAIEELSTVSKIVELDGCKECDLLWFVNAKTEQLLSSGGSIIPSEHLEELLES</sequence>
<proteinExistence type="predicted"/>
<dbReference type="AlphaFoldDB" id="A0A075I8L9"/>